<keyword evidence="1" id="KW-0812">Transmembrane</keyword>
<evidence type="ECO:0000256" key="1">
    <source>
        <dbReference type="SAM" id="Phobius"/>
    </source>
</evidence>
<feature type="transmembrane region" description="Helical" evidence="1">
    <location>
        <begin position="15"/>
        <end position="35"/>
    </location>
</feature>
<organism evidence="2 3">
    <name type="scientific">Hallerella succinigenes</name>
    <dbReference type="NCBI Taxonomy" id="1896222"/>
    <lineage>
        <taxon>Bacteria</taxon>
        <taxon>Pseudomonadati</taxon>
        <taxon>Fibrobacterota</taxon>
        <taxon>Fibrobacteria</taxon>
        <taxon>Fibrobacterales</taxon>
        <taxon>Fibrobacteraceae</taxon>
        <taxon>Hallerella</taxon>
    </lineage>
</organism>
<evidence type="ECO:0008006" key="4">
    <source>
        <dbReference type="Google" id="ProtNLM"/>
    </source>
</evidence>
<reference evidence="2 3" key="1">
    <citation type="submission" date="2017-11" db="EMBL/GenBank/DDBJ databases">
        <title>Animal gut microbial communities from fecal samples from Wisconsin, USA.</title>
        <authorList>
            <person name="Neumann A."/>
        </authorList>
    </citation>
    <scope>NUCLEOTIDE SEQUENCE [LARGE SCALE GENOMIC DNA]</scope>
    <source>
        <strain evidence="2 3">UWS3</strain>
    </source>
</reference>
<sequence>MITLNKVKKEMKKNILLVTIGTLLIVIGFICLAQGPAENPVSLTVAPMILIFAYLVVIPIGILWGGKSQKK</sequence>
<keyword evidence="1" id="KW-0472">Membrane</keyword>
<name>A0A2M9A407_9BACT</name>
<accession>A0A2M9A407</accession>
<protein>
    <recommendedName>
        <fullName evidence="4">DUF3098 domain-containing protein</fullName>
    </recommendedName>
</protein>
<keyword evidence="3" id="KW-1185">Reference proteome</keyword>
<comment type="caution">
    <text evidence="2">The sequence shown here is derived from an EMBL/GenBank/DDBJ whole genome shotgun (WGS) entry which is preliminary data.</text>
</comment>
<evidence type="ECO:0000313" key="3">
    <source>
        <dbReference type="Proteomes" id="UP000231134"/>
    </source>
</evidence>
<keyword evidence="1" id="KW-1133">Transmembrane helix</keyword>
<dbReference type="Proteomes" id="UP000231134">
    <property type="component" value="Unassembled WGS sequence"/>
</dbReference>
<dbReference type="AlphaFoldDB" id="A0A2M9A407"/>
<feature type="transmembrane region" description="Helical" evidence="1">
    <location>
        <begin position="41"/>
        <end position="65"/>
    </location>
</feature>
<gene>
    <name evidence="2" type="ORF">BGX16_0378</name>
</gene>
<dbReference type="EMBL" id="PGEX01000001">
    <property type="protein sequence ID" value="PJJ40456.1"/>
    <property type="molecule type" value="Genomic_DNA"/>
</dbReference>
<proteinExistence type="predicted"/>
<evidence type="ECO:0000313" key="2">
    <source>
        <dbReference type="EMBL" id="PJJ40456.1"/>
    </source>
</evidence>